<evidence type="ECO:0000313" key="2">
    <source>
        <dbReference type="Proteomes" id="UP000028181"/>
    </source>
</evidence>
<dbReference type="RefSeq" id="WP_041365798.1">
    <property type="nucleotide sequence ID" value="NZ_HG938354.1"/>
</dbReference>
<organism evidence="1 2">
    <name type="scientific">Neorhizobium galegae bv. orientalis str. HAMBI 540</name>
    <dbReference type="NCBI Taxonomy" id="1028800"/>
    <lineage>
        <taxon>Bacteria</taxon>
        <taxon>Pseudomonadati</taxon>
        <taxon>Pseudomonadota</taxon>
        <taxon>Alphaproteobacteria</taxon>
        <taxon>Hyphomicrobiales</taxon>
        <taxon>Rhizobiaceae</taxon>
        <taxon>Rhizobium/Agrobacterium group</taxon>
        <taxon>Neorhizobium</taxon>
    </lineage>
</organism>
<dbReference type="SUPFAM" id="SSF56784">
    <property type="entry name" value="HAD-like"/>
    <property type="match status" value="1"/>
</dbReference>
<dbReference type="GeneID" id="24261415"/>
<dbReference type="PATRIC" id="fig|1028800.3.peg.6025"/>
<evidence type="ECO:0008006" key="3">
    <source>
        <dbReference type="Google" id="ProtNLM"/>
    </source>
</evidence>
<dbReference type="OrthoDB" id="9816564at2"/>
<dbReference type="Gene3D" id="3.40.50.1000">
    <property type="entry name" value="HAD superfamily/HAD-like"/>
    <property type="match status" value="1"/>
</dbReference>
<proteinExistence type="predicted"/>
<dbReference type="InterPro" id="IPR036412">
    <property type="entry name" value="HAD-like_sf"/>
</dbReference>
<dbReference type="HOGENOM" id="CLU_419105_0_0_5"/>
<dbReference type="InterPro" id="IPR023214">
    <property type="entry name" value="HAD_sf"/>
</dbReference>
<keyword evidence="2" id="KW-1185">Reference proteome</keyword>
<name>A0A068T1T3_NEOGA</name>
<dbReference type="eggNOG" id="COG5610">
    <property type="taxonomic scope" value="Bacteria"/>
</dbReference>
<accession>A0A068T1T3</accession>
<geneLocation type="plasmid" evidence="2">
    <name>II</name>
</geneLocation>
<evidence type="ECO:0000313" key="1">
    <source>
        <dbReference type="EMBL" id="CDN52054.1"/>
    </source>
</evidence>
<gene>
    <name evidence="1" type="ORF">RG540_PA13780</name>
</gene>
<protein>
    <recommendedName>
        <fullName evidence="3">Hydrolase</fullName>
    </recommendedName>
</protein>
<dbReference type="Proteomes" id="UP000028181">
    <property type="component" value="Plasmid pHAMBI540a"/>
</dbReference>
<reference evidence="2" key="1">
    <citation type="journal article" date="2014" name="BMC Genomics">
        <title>Genome sequencing of two Neorhizobium galegae strains reveals a noeT gene responsible for the unusual acetylation of the nodulation factors.</title>
        <authorList>
            <person name="Osterman J."/>
            <person name="Marsh J."/>
            <person name="Laine P.K."/>
            <person name="Zeng Z."/>
            <person name="Alatalo E."/>
            <person name="Sullivan J.T."/>
            <person name="Young J.P."/>
            <person name="Thomas-Oates J."/>
            <person name="Paulin L."/>
            <person name="Lindstrom K."/>
        </authorList>
    </citation>
    <scope>NUCLEOTIDE SEQUENCE [LARGE SCALE GENOMIC DNA]</scope>
    <source>
        <strain evidence="2">HAMBI 540</strain>
    </source>
</reference>
<sequence length="654" mass="71618">MPRRSLDDLNRPLHSIELIATDVFDTLLLRNGLSRRSRIIAGEKMFARFLQGQGSPMCPDELIRARLLAEKMAYRALNMGGGRGEVCLCDVISRQAAILGLSRSVIEKRIAIEIEVEKRALFANGDFAMLLRRHRQAGVRVVAITDTGLSGEKVGELIDHFHGPGLLDEIYSSADMKASKRQGDLFSLVLEAESVDASRALHIGDDLLADCLVPKSMGIQTIHMPKNRLKRLVSRGNGALAEGLRQVKSGSGSRRAIPPIGDQVHFGEHVFGPIVAEFCLFLWLYGQQASSDRDATMLFCARGGLGIREAFERLQSVLDLPLSLKRENILISRLIAARSAVAARSPAVLDELAREFECASFAAVAHALGNGSYDLPDKWQQVFDASRFFDMLDTTAGSAVAQDIDSQNDCFKIHIGQIAGDAKRIILCDTGLYGSTQRLLSAGLPEHRFETVQFARCNYKGLSEDHFPNVAGLVVEDRFYNPFKTRTVVLRYWHIIESLFEPAIPSVKTLSMGHDGMVIGNSGEIRFGRLDPAAGNPLLTGALRYIDGLSSGAQVLGDADRAWQRLKQAIINPSKADVIALGVAPRSVDFGRGEFIATVAPATRAGMARKLMAVKSQLWREGAIAQEFPRLKPALLRAVGMAHVLRGFSAKLNR</sequence>
<dbReference type="AlphaFoldDB" id="A0A068T1T3"/>
<keyword evidence="1" id="KW-0614">Plasmid</keyword>
<dbReference type="KEGG" id="ngg:RG540_PA13780"/>
<dbReference type="EMBL" id="HG938354">
    <property type="protein sequence ID" value="CDN52054.1"/>
    <property type="molecule type" value="Genomic_DNA"/>
</dbReference>